<reference evidence="2 3" key="1">
    <citation type="submission" date="2022-09" db="EMBL/GenBank/DDBJ databases">
        <authorList>
            <person name="Palmer J.M."/>
        </authorList>
    </citation>
    <scope>NUCLEOTIDE SEQUENCE [LARGE SCALE GENOMIC DNA]</scope>
    <source>
        <strain evidence="2 3">DSM 7382</strain>
    </source>
</reference>
<accession>A0AAW0GA68</accession>
<evidence type="ECO:0000313" key="2">
    <source>
        <dbReference type="EMBL" id="KAK7689726.1"/>
    </source>
</evidence>
<evidence type="ECO:0000313" key="3">
    <source>
        <dbReference type="Proteomes" id="UP001385951"/>
    </source>
</evidence>
<protein>
    <recommendedName>
        <fullName evidence="1">DUF6570 domain-containing protein</fullName>
    </recommendedName>
</protein>
<evidence type="ECO:0000259" key="1">
    <source>
        <dbReference type="Pfam" id="PF20209"/>
    </source>
</evidence>
<dbReference type="EMBL" id="JASBNA010000007">
    <property type="protein sequence ID" value="KAK7689726.1"/>
    <property type="molecule type" value="Genomic_DNA"/>
</dbReference>
<keyword evidence="3" id="KW-1185">Reference proteome</keyword>
<name>A0AAW0GA68_9APHY</name>
<dbReference type="Proteomes" id="UP001385951">
    <property type="component" value="Unassembled WGS sequence"/>
</dbReference>
<organism evidence="2 3">
    <name type="scientific">Cerrena zonata</name>
    <dbReference type="NCBI Taxonomy" id="2478898"/>
    <lineage>
        <taxon>Eukaryota</taxon>
        <taxon>Fungi</taxon>
        <taxon>Dikarya</taxon>
        <taxon>Basidiomycota</taxon>
        <taxon>Agaricomycotina</taxon>
        <taxon>Agaricomycetes</taxon>
        <taxon>Polyporales</taxon>
        <taxon>Cerrenaceae</taxon>
        <taxon>Cerrena</taxon>
    </lineage>
</organism>
<gene>
    <name evidence="2" type="ORF">QCA50_006365</name>
</gene>
<sequence>MVIRSRYVPFHEFKQFPCMSGSLDGLFTGDRLLYRGSFALDAVPPAPHIALAVPLHFLAGFVIVVEFHKLLTQHRIKIRCGFFSPDDYHDELRSHVCSSQCKRKVAVFHHPSVSIVNPFGQPNFVPLPSEIPSEYHQLSESALAELPCAVCAELIKRSDTSAVNMSDPVFQPLARLDASVAVLTCTSDAVAAQSLHSPILERAGLSVHRDTRVANVCSTCLTALKNDRLPPRSLANGLWVGDIPPELQALNYCEKLMVARFRHNTFMVSVIMGQQRMSANAVTFAQPVAKFHAILPPPPSDLESCLVVLFTGSSAPTPDDMKRTPLIIWKQVVWDALIWLKLNHKNLSATN</sequence>
<dbReference type="AlphaFoldDB" id="A0AAW0GA68"/>
<dbReference type="InterPro" id="IPR046700">
    <property type="entry name" value="DUF6570"/>
</dbReference>
<feature type="domain" description="DUF6570" evidence="1">
    <location>
        <begin position="227"/>
        <end position="345"/>
    </location>
</feature>
<dbReference type="Pfam" id="PF20209">
    <property type="entry name" value="DUF6570"/>
    <property type="match status" value="1"/>
</dbReference>
<comment type="caution">
    <text evidence="2">The sequence shown here is derived from an EMBL/GenBank/DDBJ whole genome shotgun (WGS) entry which is preliminary data.</text>
</comment>
<proteinExistence type="predicted"/>